<reference evidence="2 3" key="1">
    <citation type="submission" date="2020-06" db="EMBL/GenBank/DDBJ databases">
        <authorList>
            <person name="Li R."/>
            <person name="Bekaert M."/>
        </authorList>
    </citation>
    <scope>NUCLEOTIDE SEQUENCE [LARGE SCALE GENOMIC DNA]</scope>
    <source>
        <strain evidence="3">wild</strain>
    </source>
</reference>
<protein>
    <submittedName>
        <fullName evidence="2">Uncharacterized protein</fullName>
    </submittedName>
</protein>
<name>A0A6J8EM36_MYTCO</name>
<evidence type="ECO:0000313" key="2">
    <source>
        <dbReference type="EMBL" id="CAC5421003.1"/>
    </source>
</evidence>
<dbReference type="Proteomes" id="UP000507470">
    <property type="component" value="Unassembled WGS sequence"/>
</dbReference>
<gene>
    <name evidence="2" type="ORF">MCOR_53167</name>
</gene>
<dbReference type="AlphaFoldDB" id="A0A6J8EM36"/>
<feature type="signal peptide" evidence="1">
    <location>
        <begin position="1"/>
        <end position="17"/>
    </location>
</feature>
<sequence length="247" mass="25952">MTLKAFLYLSLVGLVAAEAGKKGYSPKYNLKTYGNPLGPFYGGNGYQGNSGSRYPLNGISGYGHGGYANNFYGLGSPLHYGSHVGYSNYGTQGGFPGYGFMNGRGLNVLGSYGNYGVHGNGRMRFKGYGFSRGLGGYGGFNNLIGSGSYGIGGINGYGSYGGLYGYGSYGIGGLNGYGSYGIGGLNDYGSHSIGGIGGLRNGRYGYRGVGGFSKFGGKLSEIIKWKNYFIFNDDSLTKLNKLNTNKR</sequence>
<accession>A0A6J8EM36</accession>
<evidence type="ECO:0000256" key="1">
    <source>
        <dbReference type="SAM" id="SignalP"/>
    </source>
</evidence>
<evidence type="ECO:0000313" key="3">
    <source>
        <dbReference type="Proteomes" id="UP000507470"/>
    </source>
</evidence>
<dbReference type="EMBL" id="CACVKT020009206">
    <property type="protein sequence ID" value="CAC5421003.1"/>
    <property type="molecule type" value="Genomic_DNA"/>
</dbReference>
<feature type="chain" id="PRO_5027054558" evidence="1">
    <location>
        <begin position="18"/>
        <end position="247"/>
    </location>
</feature>
<keyword evidence="1" id="KW-0732">Signal</keyword>
<keyword evidence="3" id="KW-1185">Reference proteome</keyword>
<dbReference type="OrthoDB" id="10520885at2759"/>
<organism evidence="2 3">
    <name type="scientific">Mytilus coruscus</name>
    <name type="common">Sea mussel</name>
    <dbReference type="NCBI Taxonomy" id="42192"/>
    <lineage>
        <taxon>Eukaryota</taxon>
        <taxon>Metazoa</taxon>
        <taxon>Spiralia</taxon>
        <taxon>Lophotrochozoa</taxon>
        <taxon>Mollusca</taxon>
        <taxon>Bivalvia</taxon>
        <taxon>Autobranchia</taxon>
        <taxon>Pteriomorphia</taxon>
        <taxon>Mytilida</taxon>
        <taxon>Mytiloidea</taxon>
        <taxon>Mytilidae</taxon>
        <taxon>Mytilinae</taxon>
        <taxon>Mytilus</taxon>
    </lineage>
</organism>
<proteinExistence type="predicted"/>